<dbReference type="InterPro" id="IPR036589">
    <property type="entry name" value="HCY_dom_sf"/>
</dbReference>
<keyword evidence="4" id="KW-0949">S-adenosyl-L-methionine</keyword>
<dbReference type="GO" id="GO:0008705">
    <property type="term" value="F:methionine synthase activity"/>
    <property type="evidence" value="ECO:0007669"/>
    <property type="project" value="TreeGrafter"/>
</dbReference>
<dbReference type="OrthoDB" id="261426at2759"/>
<dbReference type="GO" id="GO:0046872">
    <property type="term" value="F:metal ion binding"/>
    <property type="evidence" value="ECO:0007669"/>
    <property type="project" value="UniProtKB-KW"/>
</dbReference>
<evidence type="ECO:0000256" key="3">
    <source>
        <dbReference type="ARBA" id="ARBA00022679"/>
    </source>
</evidence>
<protein>
    <submittedName>
        <fullName evidence="9">Homocysteine S-methyltransferase</fullName>
    </submittedName>
</protein>
<dbReference type="STRING" id="61395.A0A1Y1WKM8"/>
<keyword evidence="7" id="KW-0862">Zinc</keyword>
<organism evidence="9 10">
    <name type="scientific">Linderina pennispora</name>
    <dbReference type="NCBI Taxonomy" id="61395"/>
    <lineage>
        <taxon>Eukaryota</taxon>
        <taxon>Fungi</taxon>
        <taxon>Fungi incertae sedis</taxon>
        <taxon>Zoopagomycota</taxon>
        <taxon>Kickxellomycotina</taxon>
        <taxon>Kickxellomycetes</taxon>
        <taxon>Kickxellales</taxon>
        <taxon>Kickxellaceae</taxon>
        <taxon>Linderina</taxon>
    </lineage>
</organism>
<feature type="binding site" evidence="7">
    <location>
        <position position="292"/>
    </location>
    <ligand>
        <name>Zn(2+)</name>
        <dbReference type="ChEBI" id="CHEBI:29105"/>
    </ligand>
</feature>
<evidence type="ECO:0000313" key="9">
    <source>
        <dbReference type="EMBL" id="ORX73644.1"/>
    </source>
</evidence>
<evidence type="ECO:0000259" key="8">
    <source>
        <dbReference type="PROSITE" id="PS50970"/>
    </source>
</evidence>
<accession>A0A1Y1WKM8</accession>
<feature type="binding site" evidence="7">
    <location>
        <position position="242"/>
    </location>
    <ligand>
        <name>Zn(2+)</name>
        <dbReference type="ChEBI" id="CHEBI:29105"/>
    </ligand>
</feature>
<dbReference type="RefSeq" id="XP_040746855.1">
    <property type="nucleotide sequence ID" value="XM_040891126.1"/>
</dbReference>
<keyword evidence="2 7" id="KW-0489">Methyltransferase</keyword>
<keyword evidence="5 7" id="KW-0479">Metal-binding</keyword>
<dbReference type="EMBL" id="MCFD01000001">
    <property type="protein sequence ID" value="ORX73644.1"/>
    <property type="molecule type" value="Genomic_DNA"/>
</dbReference>
<feature type="binding site" evidence="7">
    <location>
        <position position="291"/>
    </location>
    <ligand>
        <name>Zn(2+)</name>
        <dbReference type="ChEBI" id="CHEBI:29105"/>
    </ligand>
</feature>
<dbReference type="PANTHER" id="PTHR45833">
    <property type="entry name" value="METHIONINE SYNTHASE"/>
    <property type="match status" value="1"/>
</dbReference>
<proteinExistence type="inferred from homology"/>
<evidence type="ECO:0000256" key="1">
    <source>
        <dbReference type="ARBA" id="ARBA00010398"/>
    </source>
</evidence>
<dbReference type="Pfam" id="PF02574">
    <property type="entry name" value="S-methyl_trans"/>
    <property type="match status" value="1"/>
</dbReference>
<dbReference type="GO" id="GO:0005829">
    <property type="term" value="C:cytosol"/>
    <property type="evidence" value="ECO:0007669"/>
    <property type="project" value="TreeGrafter"/>
</dbReference>
<dbReference type="Proteomes" id="UP000193922">
    <property type="component" value="Unassembled WGS sequence"/>
</dbReference>
<dbReference type="SUPFAM" id="SSF82282">
    <property type="entry name" value="Homocysteine S-methyltransferase"/>
    <property type="match status" value="1"/>
</dbReference>
<dbReference type="InterPro" id="IPR050554">
    <property type="entry name" value="Met_Synthase/Corrinoid"/>
</dbReference>
<evidence type="ECO:0000256" key="7">
    <source>
        <dbReference type="PROSITE-ProRule" id="PRU00333"/>
    </source>
</evidence>
<sequence>MSTAERFIHGKLLEKAVIVLDGGLGTELRKAHLTEADYRGALDIPAAQAQQGNCALLSLTQRALVQTLHERFLEAGADIIQTNTFCANVVDQNRFYGIGVDSKLVAEMNRQSVRIALDAVARSGRNALVCGSVGPTHAAVTIETFEHIHFEELFGVYCDQIRALVEGGCRVFLVESVMDWVNARAAMAAIHQIAAVCNVQLQAIVSAGVGAKDGRIMSGQSWEEFARAFAAYPNVLAVGQNCGDCAPDFSSSTVGRIRDSTDACYSLTPETFAAEMARFVGSEMVDMVGGCCGITPMHIRAMASQCNGESRTLGSALRVREKVCTVSGHGALPSIVISSTWSTDDIASAIMAAVSGTGSAVLRVQFSSSGQSLRLLCALAKRAVIELSCTLVVDSADTSGIELLLERAPCMCLTNVQAGFGPMVQGYI</sequence>
<evidence type="ECO:0000256" key="2">
    <source>
        <dbReference type="ARBA" id="ARBA00022603"/>
    </source>
</evidence>
<dbReference type="GO" id="GO:0032259">
    <property type="term" value="P:methylation"/>
    <property type="evidence" value="ECO:0007669"/>
    <property type="project" value="UniProtKB-KW"/>
</dbReference>
<keyword evidence="3 7" id="KW-0808">Transferase</keyword>
<comment type="caution">
    <text evidence="9">The sequence shown here is derived from an EMBL/GenBank/DDBJ whole genome shotgun (WGS) entry which is preliminary data.</text>
</comment>
<comment type="cofactor">
    <cofactor evidence="7">
        <name>Zn(2+)</name>
        <dbReference type="ChEBI" id="CHEBI:29105"/>
    </cofactor>
</comment>
<reference evidence="9 10" key="1">
    <citation type="submission" date="2016-07" db="EMBL/GenBank/DDBJ databases">
        <title>Pervasive Adenine N6-methylation of Active Genes in Fungi.</title>
        <authorList>
            <consortium name="DOE Joint Genome Institute"/>
            <person name="Mondo S.J."/>
            <person name="Dannebaum R.O."/>
            <person name="Kuo R.C."/>
            <person name="Labutti K."/>
            <person name="Haridas S."/>
            <person name="Kuo A."/>
            <person name="Salamov A."/>
            <person name="Ahrendt S.R."/>
            <person name="Lipzen A."/>
            <person name="Sullivan W."/>
            <person name="Andreopoulos W.B."/>
            <person name="Clum A."/>
            <person name="Lindquist E."/>
            <person name="Daum C."/>
            <person name="Ramamoorthy G.K."/>
            <person name="Gryganskyi A."/>
            <person name="Culley D."/>
            <person name="Magnuson J.K."/>
            <person name="James T.Y."/>
            <person name="O'Malley M.A."/>
            <person name="Stajich J.E."/>
            <person name="Spatafora J.W."/>
            <person name="Visel A."/>
            <person name="Grigoriev I.V."/>
        </authorList>
    </citation>
    <scope>NUCLEOTIDE SEQUENCE [LARGE SCALE GENOMIC DNA]</scope>
    <source>
        <strain evidence="9 10">ATCC 12442</strain>
    </source>
</reference>
<comment type="similarity">
    <text evidence="1">Belongs to the vitamin-B12 dependent methionine synthase family.</text>
</comment>
<dbReference type="AlphaFoldDB" id="A0A1Y1WKM8"/>
<dbReference type="GO" id="GO:0046653">
    <property type="term" value="P:tetrahydrofolate metabolic process"/>
    <property type="evidence" value="ECO:0007669"/>
    <property type="project" value="TreeGrafter"/>
</dbReference>
<gene>
    <name evidence="9" type="ORF">DL89DRAFT_319404</name>
</gene>
<keyword evidence="6" id="KW-0170">Cobalt</keyword>
<evidence type="ECO:0000256" key="4">
    <source>
        <dbReference type="ARBA" id="ARBA00022691"/>
    </source>
</evidence>
<keyword evidence="10" id="KW-1185">Reference proteome</keyword>
<evidence type="ECO:0000256" key="5">
    <source>
        <dbReference type="ARBA" id="ARBA00022723"/>
    </source>
</evidence>
<evidence type="ECO:0000313" key="10">
    <source>
        <dbReference type="Proteomes" id="UP000193922"/>
    </source>
</evidence>
<dbReference type="PROSITE" id="PS50970">
    <property type="entry name" value="HCY"/>
    <property type="match status" value="1"/>
</dbReference>
<dbReference type="PANTHER" id="PTHR45833:SF1">
    <property type="entry name" value="METHIONINE SYNTHASE"/>
    <property type="match status" value="1"/>
</dbReference>
<evidence type="ECO:0000256" key="6">
    <source>
        <dbReference type="ARBA" id="ARBA00023285"/>
    </source>
</evidence>
<dbReference type="GeneID" id="63807774"/>
<name>A0A1Y1WKM8_9FUNG</name>
<feature type="domain" description="Hcy-binding" evidence="8">
    <location>
        <begin position="6"/>
        <end position="306"/>
    </location>
</feature>
<dbReference type="Gene3D" id="3.20.20.330">
    <property type="entry name" value="Homocysteine-binding-like domain"/>
    <property type="match status" value="1"/>
</dbReference>
<dbReference type="GO" id="GO:0050667">
    <property type="term" value="P:homocysteine metabolic process"/>
    <property type="evidence" value="ECO:0007669"/>
    <property type="project" value="TreeGrafter"/>
</dbReference>
<dbReference type="InterPro" id="IPR003726">
    <property type="entry name" value="HCY_dom"/>
</dbReference>